<dbReference type="Proteomes" id="UP000005324">
    <property type="component" value="Unassembled WGS sequence"/>
</dbReference>
<keyword evidence="3" id="KW-1185">Reference proteome</keyword>
<protein>
    <submittedName>
        <fullName evidence="2">Uncharacterized protein</fullName>
    </submittedName>
</protein>
<sequence length="53" mass="5579">MVRQAQPPGPRRVGDAGGATLPEATRACHGPVIRMSWRAAIAPAMRRMADAPA</sequence>
<dbReference type="EMBL" id="ADVL01000732">
    <property type="protein sequence ID" value="EFH09827.1"/>
    <property type="molecule type" value="Genomic_DNA"/>
</dbReference>
<feature type="region of interest" description="Disordered" evidence="1">
    <location>
        <begin position="1"/>
        <end position="23"/>
    </location>
</feature>
<reference evidence="2 3" key="1">
    <citation type="submission" date="2010-04" db="EMBL/GenBank/DDBJ databases">
        <authorList>
            <person name="Qin X."/>
            <person name="Bachman B."/>
            <person name="Battles P."/>
            <person name="Bell A."/>
            <person name="Bess C."/>
            <person name="Bickham C."/>
            <person name="Chaboub L."/>
            <person name="Chen D."/>
            <person name="Coyle M."/>
            <person name="Deiros D.R."/>
            <person name="Dinh H."/>
            <person name="Forbes L."/>
            <person name="Fowler G."/>
            <person name="Francisco L."/>
            <person name="Fu Q."/>
            <person name="Gubbala S."/>
            <person name="Hale W."/>
            <person name="Han Y."/>
            <person name="Hemphill L."/>
            <person name="Highlander S.K."/>
            <person name="Hirani K."/>
            <person name="Hogues M."/>
            <person name="Jackson L."/>
            <person name="Jakkamsetti A."/>
            <person name="Javaid M."/>
            <person name="Jiang H."/>
            <person name="Korchina V."/>
            <person name="Kovar C."/>
            <person name="Lara F."/>
            <person name="Lee S."/>
            <person name="Mata R."/>
            <person name="Mathew T."/>
            <person name="Moen C."/>
            <person name="Morales K."/>
            <person name="Munidasa M."/>
            <person name="Nazareth L."/>
            <person name="Ngo R."/>
            <person name="Nguyen L."/>
            <person name="Okwuonu G."/>
            <person name="Ongeri F."/>
            <person name="Patil S."/>
            <person name="Petrosino J."/>
            <person name="Pham C."/>
            <person name="Pham P."/>
            <person name="Pu L.-L."/>
            <person name="Puazo M."/>
            <person name="Raj R."/>
            <person name="Reid J."/>
            <person name="Rouhana J."/>
            <person name="Saada N."/>
            <person name="Shang Y."/>
            <person name="Simmons D."/>
            <person name="Thornton R."/>
            <person name="Warren J."/>
            <person name="Weissenberger G."/>
            <person name="Zhang J."/>
            <person name="Zhang L."/>
            <person name="Zhou C."/>
            <person name="Zhu D."/>
            <person name="Muzny D."/>
            <person name="Worley K."/>
            <person name="Gibbs R."/>
        </authorList>
    </citation>
    <scope>NUCLEOTIDE SEQUENCE [LARGE SCALE GENOMIC DNA]</scope>
    <source>
        <strain evidence="2 3">ATCC 49957</strain>
    </source>
</reference>
<proteinExistence type="predicted"/>
<evidence type="ECO:0000313" key="3">
    <source>
        <dbReference type="Proteomes" id="UP000005324"/>
    </source>
</evidence>
<comment type="caution">
    <text evidence="2">The sequence shown here is derived from an EMBL/GenBank/DDBJ whole genome shotgun (WGS) entry which is preliminary data.</text>
</comment>
<accession>D5RS89</accession>
<name>D5RS89_9PROT</name>
<evidence type="ECO:0000313" key="2">
    <source>
        <dbReference type="EMBL" id="EFH09827.1"/>
    </source>
</evidence>
<dbReference type="HOGENOM" id="CLU_3065763_0_0_5"/>
<evidence type="ECO:0000256" key="1">
    <source>
        <dbReference type="SAM" id="MobiDB-lite"/>
    </source>
</evidence>
<gene>
    <name evidence="2" type="ORF">HMPREF0731_3951</name>
</gene>
<dbReference type="AlphaFoldDB" id="D5RS89"/>
<organism evidence="2 3">
    <name type="scientific">Pseudoroseomonas cervicalis ATCC 49957</name>
    <dbReference type="NCBI Taxonomy" id="525371"/>
    <lineage>
        <taxon>Bacteria</taxon>
        <taxon>Pseudomonadati</taxon>
        <taxon>Pseudomonadota</taxon>
        <taxon>Alphaproteobacteria</taxon>
        <taxon>Acetobacterales</taxon>
        <taxon>Roseomonadaceae</taxon>
        <taxon>Roseomonas</taxon>
    </lineage>
</organism>